<feature type="compositionally biased region" description="Gly residues" evidence="6">
    <location>
        <begin position="164"/>
        <end position="183"/>
    </location>
</feature>
<accession>A0A402DSS6</accession>
<dbReference type="InterPro" id="IPR004111">
    <property type="entry name" value="Repressor_TetR_C"/>
</dbReference>
<dbReference type="GO" id="GO:0045892">
    <property type="term" value="P:negative regulation of DNA-templated transcription"/>
    <property type="evidence" value="ECO:0007669"/>
    <property type="project" value="InterPro"/>
</dbReference>
<dbReference type="InterPro" id="IPR001647">
    <property type="entry name" value="HTH_TetR"/>
</dbReference>
<feature type="domain" description="HTH tetR-type" evidence="7">
    <location>
        <begin position="4"/>
        <end position="64"/>
    </location>
</feature>
<evidence type="ECO:0000313" key="8">
    <source>
        <dbReference type="EMBL" id="GCE77126.1"/>
    </source>
</evidence>
<dbReference type="Pfam" id="PF02909">
    <property type="entry name" value="TetR_C_1"/>
    <property type="match status" value="1"/>
</dbReference>
<keyword evidence="4" id="KW-0804">Transcription</keyword>
<name>A0A402DSS6_9CELL</name>
<keyword evidence="3 5" id="KW-0238">DNA-binding</keyword>
<feature type="DNA-binding region" description="H-T-H motif" evidence="5">
    <location>
        <begin position="27"/>
        <end position="46"/>
    </location>
</feature>
<evidence type="ECO:0000256" key="5">
    <source>
        <dbReference type="PROSITE-ProRule" id="PRU00335"/>
    </source>
</evidence>
<evidence type="ECO:0000256" key="3">
    <source>
        <dbReference type="ARBA" id="ARBA00023125"/>
    </source>
</evidence>
<dbReference type="SUPFAM" id="SSF46689">
    <property type="entry name" value="Homeodomain-like"/>
    <property type="match status" value="1"/>
</dbReference>
<dbReference type="PANTHER" id="PTHR30055:SF151">
    <property type="entry name" value="TRANSCRIPTIONAL REGULATORY PROTEIN"/>
    <property type="match status" value="1"/>
</dbReference>
<keyword evidence="9" id="KW-1185">Reference proteome</keyword>
<proteinExistence type="predicted"/>
<dbReference type="InterPro" id="IPR036271">
    <property type="entry name" value="Tet_transcr_reg_TetR-rel_C_sf"/>
</dbReference>
<evidence type="ECO:0000259" key="7">
    <source>
        <dbReference type="PROSITE" id="PS50977"/>
    </source>
</evidence>
<reference evidence="8 9" key="1">
    <citation type="submission" date="2019-01" db="EMBL/GenBank/DDBJ databases">
        <title>Draft genome sequence of Cellulomonas takizawaensis strain TKZ-21.</title>
        <authorList>
            <person name="Yamamura H."/>
            <person name="Hayashi T."/>
            <person name="Hamada M."/>
            <person name="Serisawa Y."/>
            <person name="Matsuyama K."/>
            <person name="Nakagawa Y."/>
            <person name="Otoguro M."/>
            <person name="Yanagida F."/>
            <person name="Hayakawa M."/>
        </authorList>
    </citation>
    <scope>NUCLEOTIDE SEQUENCE [LARGE SCALE GENOMIC DNA]</scope>
    <source>
        <strain evidence="8 9">NBRC12680</strain>
    </source>
</reference>
<feature type="region of interest" description="Disordered" evidence="6">
    <location>
        <begin position="163"/>
        <end position="185"/>
    </location>
</feature>
<organism evidence="8 9">
    <name type="scientific">Cellulomonas biazotea</name>
    <dbReference type="NCBI Taxonomy" id="1709"/>
    <lineage>
        <taxon>Bacteria</taxon>
        <taxon>Bacillati</taxon>
        <taxon>Actinomycetota</taxon>
        <taxon>Actinomycetes</taxon>
        <taxon>Micrococcales</taxon>
        <taxon>Cellulomonadaceae</taxon>
        <taxon>Cellulomonas</taxon>
    </lineage>
</organism>
<dbReference type="Pfam" id="PF00440">
    <property type="entry name" value="TetR_N"/>
    <property type="match status" value="1"/>
</dbReference>
<protein>
    <submittedName>
        <fullName evidence="8">TetR family transcriptional regulator</fullName>
    </submittedName>
</protein>
<dbReference type="RefSeq" id="WP_165446752.1">
    <property type="nucleotide sequence ID" value="NZ_BIMR01000174.1"/>
</dbReference>
<evidence type="ECO:0000256" key="2">
    <source>
        <dbReference type="ARBA" id="ARBA00023015"/>
    </source>
</evidence>
<dbReference type="AlphaFoldDB" id="A0A402DSS6"/>
<dbReference type="Gene3D" id="1.10.10.60">
    <property type="entry name" value="Homeodomain-like"/>
    <property type="match status" value="1"/>
</dbReference>
<dbReference type="EMBL" id="BIMR01000174">
    <property type="protein sequence ID" value="GCE77126.1"/>
    <property type="molecule type" value="Genomic_DNA"/>
</dbReference>
<dbReference type="GO" id="GO:0000976">
    <property type="term" value="F:transcription cis-regulatory region binding"/>
    <property type="evidence" value="ECO:0007669"/>
    <property type="project" value="TreeGrafter"/>
</dbReference>
<gene>
    <name evidence="8" type="ORF">CBZ_21820</name>
</gene>
<dbReference type="PROSITE" id="PS50977">
    <property type="entry name" value="HTH_TETR_2"/>
    <property type="match status" value="1"/>
</dbReference>
<dbReference type="PRINTS" id="PR00400">
    <property type="entry name" value="TETREPRESSOR"/>
</dbReference>
<dbReference type="InterPro" id="IPR050109">
    <property type="entry name" value="HTH-type_TetR-like_transc_reg"/>
</dbReference>
<dbReference type="PANTHER" id="PTHR30055">
    <property type="entry name" value="HTH-TYPE TRANSCRIPTIONAL REGULATOR RUTR"/>
    <property type="match status" value="1"/>
</dbReference>
<dbReference type="PROSITE" id="PS01081">
    <property type="entry name" value="HTH_TETR_1"/>
    <property type="match status" value="1"/>
</dbReference>
<evidence type="ECO:0000256" key="1">
    <source>
        <dbReference type="ARBA" id="ARBA00022491"/>
    </source>
</evidence>
<sequence length="216" mass="23105">MAQRLDRERIVRRALDLLDEVGLDGLTLRRLAGDLGVQAAALYWHVPNKAALLDEMATTMLRDLIAQADDELRALHGEPWQDCVRLSAERFRAALLSRRDGARVFSGTYVTDERLAGWIELPLTILVDAGFDPADAVRAWGTLLAYIQGFVVEEQSAAVRAGAAGAGGEGSEGGGSVGRGPGGDAEERFAFGVDVVVRGLESRLAPVPDRQGAAAR</sequence>
<evidence type="ECO:0000256" key="6">
    <source>
        <dbReference type="SAM" id="MobiDB-lite"/>
    </source>
</evidence>
<dbReference type="InterPro" id="IPR009057">
    <property type="entry name" value="Homeodomain-like_sf"/>
</dbReference>
<comment type="caution">
    <text evidence="8">The sequence shown here is derived from an EMBL/GenBank/DDBJ whole genome shotgun (WGS) entry which is preliminary data.</text>
</comment>
<dbReference type="SUPFAM" id="SSF48498">
    <property type="entry name" value="Tetracyclin repressor-like, C-terminal domain"/>
    <property type="match status" value="1"/>
</dbReference>
<dbReference type="Proteomes" id="UP000289954">
    <property type="component" value="Unassembled WGS sequence"/>
</dbReference>
<evidence type="ECO:0000256" key="4">
    <source>
        <dbReference type="ARBA" id="ARBA00023163"/>
    </source>
</evidence>
<dbReference type="Gene3D" id="1.10.357.10">
    <property type="entry name" value="Tetracycline Repressor, domain 2"/>
    <property type="match status" value="1"/>
</dbReference>
<dbReference type="InterPro" id="IPR023772">
    <property type="entry name" value="DNA-bd_HTH_TetR-type_CS"/>
</dbReference>
<dbReference type="GO" id="GO:0003700">
    <property type="term" value="F:DNA-binding transcription factor activity"/>
    <property type="evidence" value="ECO:0007669"/>
    <property type="project" value="TreeGrafter"/>
</dbReference>
<dbReference type="InterPro" id="IPR003012">
    <property type="entry name" value="Tet_transcr_reg_TetR"/>
</dbReference>
<evidence type="ECO:0000313" key="9">
    <source>
        <dbReference type="Proteomes" id="UP000289954"/>
    </source>
</evidence>
<dbReference type="GO" id="GO:0046677">
    <property type="term" value="P:response to antibiotic"/>
    <property type="evidence" value="ECO:0007669"/>
    <property type="project" value="InterPro"/>
</dbReference>
<dbReference type="PRINTS" id="PR00455">
    <property type="entry name" value="HTHTETR"/>
</dbReference>
<keyword evidence="1" id="KW-0678">Repressor</keyword>
<keyword evidence="2" id="KW-0805">Transcription regulation</keyword>